<dbReference type="EC" id="1.2.1.16" evidence="4"/>
<reference evidence="5" key="1">
    <citation type="submission" date="2015-09" db="EMBL/GenBank/DDBJ databases">
        <authorList>
            <person name="Rodrigo-Torres L."/>
            <person name="Arahal D.R."/>
        </authorList>
    </citation>
    <scope>NUCLEOTIDE SEQUENCE [LARGE SCALE GENOMIC DNA]</scope>
    <source>
        <strain evidence="5">CECT 5091</strain>
    </source>
</reference>
<dbReference type="Proteomes" id="UP000051260">
    <property type="component" value="Unassembled WGS sequence"/>
</dbReference>
<dbReference type="Pfam" id="PF00171">
    <property type="entry name" value="Aldedh"/>
    <property type="match status" value="1"/>
</dbReference>
<evidence type="ECO:0000259" key="3">
    <source>
        <dbReference type="Pfam" id="PF00171"/>
    </source>
</evidence>
<dbReference type="RefSeq" id="WP_058283842.1">
    <property type="nucleotide sequence ID" value="NZ_CYUD01000019.1"/>
</dbReference>
<dbReference type="InterPro" id="IPR016163">
    <property type="entry name" value="Ald_DH_C"/>
</dbReference>
<evidence type="ECO:0000256" key="2">
    <source>
        <dbReference type="ARBA" id="ARBA00023002"/>
    </source>
</evidence>
<protein>
    <submittedName>
        <fullName evidence="4">Succinate semialdehyde dehydrogenase [NAD(P)+] Sad</fullName>
        <ecNumber evidence="4">1.2.1.16</ecNumber>
    </submittedName>
</protein>
<dbReference type="InterPro" id="IPR015590">
    <property type="entry name" value="Aldehyde_DH_dom"/>
</dbReference>
<dbReference type="SUPFAM" id="SSF53720">
    <property type="entry name" value="ALDH-like"/>
    <property type="match status" value="1"/>
</dbReference>
<dbReference type="PROSITE" id="PS00070">
    <property type="entry name" value="ALDEHYDE_DEHYDR_CYS"/>
    <property type="match status" value="1"/>
</dbReference>
<evidence type="ECO:0000313" key="5">
    <source>
        <dbReference type="Proteomes" id="UP000051260"/>
    </source>
</evidence>
<dbReference type="Gene3D" id="3.40.605.10">
    <property type="entry name" value="Aldehyde Dehydrogenase, Chain A, domain 1"/>
    <property type="match status" value="1"/>
</dbReference>
<feature type="domain" description="Aldehyde dehydrogenase" evidence="3">
    <location>
        <begin position="3"/>
        <end position="452"/>
    </location>
</feature>
<gene>
    <name evidence="4" type="primary">sad</name>
    <name evidence="4" type="ORF">RUE5091_04238</name>
</gene>
<dbReference type="InterPro" id="IPR016160">
    <property type="entry name" value="Ald_DH_CS_CYS"/>
</dbReference>
<dbReference type="FunFam" id="3.40.309.10:FF:000009">
    <property type="entry name" value="Aldehyde dehydrogenase A"/>
    <property type="match status" value="1"/>
</dbReference>
<evidence type="ECO:0000256" key="1">
    <source>
        <dbReference type="ARBA" id="ARBA00009986"/>
    </source>
</evidence>
<dbReference type="STRING" id="1715692.RUE5091_04238"/>
<proteinExistence type="inferred from homology"/>
<evidence type="ECO:0000313" key="4">
    <source>
        <dbReference type="EMBL" id="CUK18280.1"/>
    </source>
</evidence>
<dbReference type="OrthoDB" id="9812625at2"/>
<accession>A0A0P1IS59</accession>
<keyword evidence="5" id="KW-1185">Reference proteome</keyword>
<dbReference type="CDD" id="cd07102">
    <property type="entry name" value="ALDH_EDX86601"/>
    <property type="match status" value="1"/>
</dbReference>
<dbReference type="GO" id="GO:0009013">
    <property type="term" value="F:succinate-semialdehyde dehydrogenase [NAD(P)+] activity"/>
    <property type="evidence" value="ECO:0007669"/>
    <property type="project" value="UniProtKB-EC"/>
</dbReference>
<dbReference type="InterPro" id="IPR016162">
    <property type="entry name" value="Ald_DH_N"/>
</dbReference>
<keyword evidence="2 4" id="KW-0560">Oxidoreductase</keyword>
<dbReference type="InterPro" id="IPR016161">
    <property type="entry name" value="Ald_DH/histidinol_DH"/>
</dbReference>
<dbReference type="PANTHER" id="PTHR11699">
    <property type="entry name" value="ALDEHYDE DEHYDROGENASE-RELATED"/>
    <property type="match status" value="1"/>
</dbReference>
<dbReference type="Gene3D" id="3.40.309.10">
    <property type="entry name" value="Aldehyde Dehydrogenase, Chain A, domain 2"/>
    <property type="match status" value="1"/>
</dbReference>
<dbReference type="AlphaFoldDB" id="A0A0P1IS59"/>
<name>A0A0P1IS59_9RHOB</name>
<comment type="similarity">
    <text evidence="1">Belongs to the aldehyde dehydrogenase family.</text>
</comment>
<dbReference type="EMBL" id="CYUD01000019">
    <property type="protein sequence ID" value="CUK18280.1"/>
    <property type="molecule type" value="Genomic_DNA"/>
</dbReference>
<organism evidence="4 5">
    <name type="scientific">Ruegeria denitrificans</name>
    <dbReference type="NCBI Taxonomy" id="1715692"/>
    <lineage>
        <taxon>Bacteria</taxon>
        <taxon>Pseudomonadati</taxon>
        <taxon>Pseudomonadota</taxon>
        <taxon>Alphaproteobacteria</taxon>
        <taxon>Rhodobacterales</taxon>
        <taxon>Roseobacteraceae</taxon>
        <taxon>Ruegeria</taxon>
    </lineage>
</organism>
<sequence length="460" mass="50125">MTEIKCVSPINDEVYVTRQAMTKDEALSRIERSKAAGKAWAARPVAERRDLVVKAIKQLATHRDESALAVANMMGRPKDLFFEFNGCIERAEYMAKIAEDTLKPIVTEDSDRFERRIEKEPVGVVFIVAPWNYPFLTTINSLVPALIAGNSVIMKHAAQTLIAGEFIVKAFEEVGFPVDVLQNVFFDHSTTSELIGEGHFGFVNFTGSVGGGQAMERAAAGTFTAVGTELGGKDPAYVMDDANLDAAVATLMDGAFFNAGQCCCGIERVYVHESKFDEFVEKAVAEVNKLKLGNPLEEGTTLGPMANVRFAQEVRDQVKEAIADGATALIDPANFPADDGGAYLAPQILVDVTHDMRVMRDESFGPVVGIMKVSSDEEAIELMNDSEFGLTVSLWTEDADRASKIGTQVETGTVFMNRCDYLDPAVCWTGCKNTGRGATLSVLGYNSLTRPKSYHLKKVL</sequence>